<keyword evidence="2" id="KW-1185">Reference proteome</keyword>
<evidence type="ECO:0000313" key="1">
    <source>
        <dbReference type="EMBL" id="OEV04790.1"/>
    </source>
</evidence>
<evidence type="ECO:0000313" key="2">
    <source>
        <dbReference type="Proteomes" id="UP000176101"/>
    </source>
</evidence>
<accession>A0A1E7KLL8</accession>
<organism evidence="1 2">
    <name type="scientific">Streptomyces oceani</name>
    <dbReference type="NCBI Taxonomy" id="1075402"/>
    <lineage>
        <taxon>Bacteria</taxon>
        <taxon>Bacillati</taxon>
        <taxon>Actinomycetota</taxon>
        <taxon>Actinomycetes</taxon>
        <taxon>Kitasatosporales</taxon>
        <taxon>Streptomycetaceae</taxon>
        <taxon>Streptomyces</taxon>
    </lineage>
</organism>
<gene>
    <name evidence="1" type="ORF">AN216_05835</name>
</gene>
<dbReference type="OrthoDB" id="196248at2"/>
<proteinExistence type="predicted"/>
<protein>
    <submittedName>
        <fullName evidence="1">Uncharacterized protein</fullName>
    </submittedName>
</protein>
<reference evidence="1 2" key="1">
    <citation type="journal article" date="2016" name="Front. Microbiol.">
        <title>Comparative Genomics Analysis of Streptomyces Species Reveals Their Adaptation to the Marine Environment and Their Diversity at the Genomic Level.</title>
        <authorList>
            <person name="Tian X."/>
            <person name="Zhang Z."/>
            <person name="Yang T."/>
            <person name="Chen M."/>
            <person name="Li J."/>
            <person name="Chen F."/>
            <person name="Yang J."/>
            <person name="Li W."/>
            <person name="Zhang B."/>
            <person name="Zhang Z."/>
            <person name="Wu J."/>
            <person name="Zhang C."/>
            <person name="Long L."/>
            <person name="Xiao J."/>
        </authorList>
    </citation>
    <scope>NUCLEOTIDE SEQUENCE [LARGE SCALE GENOMIC DNA]</scope>
    <source>
        <strain evidence="1 2">SCSIO 02100</strain>
    </source>
</reference>
<dbReference type="AlphaFoldDB" id="A0A1E7KLL8"/>
<name>A0A1E7KLL8_9ACTN</name>
<dbReference type="Proteomes" id="UP000176101">
    <property type="component" value="Unassembled WGS sequence"/>
</dbReference>
<comment type="caution">
    <text evidence="1">The sequence shown here is derived from an EMBL/GenBank/DDBJ whole genome shotgun (WGS) entry which is preliminary data.</text>
</comment>
<dbReference type="RefSeq" id="WP_070195511.1">
    <property type="nucleotide sequence ID" value="NZ_LJGU01000112.1"/>
</dbReference>
<dbReference type="EMBL" id="LJGU01000112">
    <property type="protein sequence ID" value="OEV04790.1"/>
    <property type="molecule type" value="Genomic_DNA"/>
</dbReference>
<dbReference type="STRING" id="1075402.AN216_05835"/>
<sequence length="111" mass="11906">MALNRKGSRRITVDGIAYRWRVRHKPAYAQSLCWTPLTYAVELADREGPGTTLVVSTGQSHPSNWMGAAATSVRPAQVAAGIRGARAAGWLPARPGSPFRFDGSADFVPSP</sequence>